<keyword evidence="5 12" id="KW-0520">NAD</keyword>
<dbReference type="Pfam" id="PF02056">
    <property type="entry name" value="Glyco_hydro_4"/>
    <property type="match status" value="1"/>
</dbReference>
<dbReference type="GO" id="GO:0016616">
    <property type="term" value="F:oxidoreductase activity, acting on the CH-OH group of donors, NAD or NADP as acceptor"/>
    <property type="evidence" value="ECO:0007669"/>
    <property type="project" value="InterPro"/>
</dbReference>
<evidence type="ECO:0000259" key="13">
    <source>
        <dbReference type="Pfam" id="PF11975"/>
    </source>
</evidence>
<dbReference type="AlphaFoldDB" id="A0A081C1N2"/>
<dbReference type="SUPFAM" id="SSF56327">
    <property type="entry name" value="LDH C-terminal domain-like"/>
    <property type="match status" value="1"/>
</dbReference>
<feature type="site" description="Increases basicity of active site Tyr" evidence="11">
    <location>
        <position position="135"/>
    </location>
</feature>
<keyword evidence="10" id="KW-0408">Iron</keyword>
<keyword evidence="8 12" id="KW-0326">Glycosidase</keyword>
<evidence type="ECO:0000313" key="14">
    <source>
        <dbReference type="EMBL" id="GAK58487.1"/>
    </source>
</evidence>
<organism evidence="14">
    <name type="scientific">Vecturithrix granuli</name>
    <dbReference type="NCBI Taxonomy" id="1499967"/>
    <lineage>
        <taxon>Bacteria</taxon>
        <taxon>Candidatus Moduliflexota</taxon>
        <taxon>Candidatus Vecturitrichia</taxon>
        <taxon>Candidatus Vecturitrichales</taxon>
        <taxon>Candidatus Vecturitrichaceae</taxon>
        <taxon>Candidatus Vecturithrix</taxon>
    </lineage>
</organism>
<proteinExistence type="inferred from homology"/>
<keyword evidence="10" id="KW-0170">Cobalt</keyword>
<keyword evidence="7" id="KW-0119">Carbohydrate metabolism</keyword>
<dbReference type="HOGENOM" id="CLU_045951_1_1_0"/>
<evidence type="ECO:0000256" key="5">
    <source>
        <dbReference type="ARBA" id="ARBA00023027"/>
    </source>
</evidence>
<evidence type="ECO:0000256" key="6">
    <source>
        <dbReference type="ARBA" id="ARBA00023211"/>
    </source>
</evidence>
<keyword evidence="6 10" id="KW-0464">Manganese</keyword>
<keyword evidence="4 12" id="KW-0378">Hydrolase</keyword>
<dbReference type="Proteomes" id="UP000030661">
    <property type="component" value="Unassembled WGS sequence"/>
</dbReference>
<dbReference type="GO" id="GO:0004553">
    <property type="term" value="F:hydrolase activity, hydrolyzing O-glycosyl compounds"/>
    <property type="evidence" value="ECO:0007669"/>
    <property type="project" value="InterPro"/>
</dbReference>
<keyword evidence="3 10" id="KW-0479">Metal-binding</keyword>
<name>A0A081C1N2_VECG1</name>
<evidence type="ECO:0000256" key="8">
    <source>
        <dbReference type="ARBA" id="ARBA00023295"/>
    </source>
</evidence>
<dbReference type="InterPro" id="IPR053715">
    <property type="entry name" value="GH4_Enzyme_sf"/>
</dbReference>
<accession>A0A081C1N2</accession>
<sequence>MDFASLRALRENSKNYCYLRMKKQLKIVLIGAGSKEFSRGLIHDLVLDAELSQTVDIETVLVDIHAQRLQTILNYAQRCVEVTGSPVKFWATTNREEALPGADFVLLSVAIGRMDLWEQDFRIPLSFGFRHVYGENGGPGALFHALRNYKLIFPILRDIEQLCPETYLLNFTNPEARILTAILKLTKIRAIGLCHGFHNFQRLVGKIFDRPLEELDIRTAGMNHFYTFYRIVDKATGQDLIPEFTRRINANLDILQPLVRFMWETFGILGYGHANHIGEYIGYAHEFNGLQWEFGIEKRRVLQREDIVNSWTAFRAWQHKIDVGTLLDSDILEVDDDYLYGRRMPDEKVLKLSGELAVPVIGDLVLDRKMWRASVNVLNTEGYIENLARDACIEVPAVVDAQGVHPEFVGSLPEAFAAQIRLQHSIQQLLVEAYQQRSKHLLYQALLLDPLVGSAVNARKMLDYMLDIQAEYLPEFV</sequence>
<dbReference type="GO" id="GO:0046872">
    <property type="term" value="F:metal ion binding"/>
    <property type="evidence" value="ECO:0007669"/>
    <property type="project" value="UniProtKB-KW"/>
</dbReference>
<feature type="binding site" evidence="10">
    <location>
        <position position="194"/>
    </location>
    <ligand>
        <name>Mn(2+)</name>
        <dbReference type="ChEBI" id="CHEBI:29035"/>
    </ligand>
</feature>
<evidence type="ECO:0000256" key="11">
    <source>
        <dbReference type="PIRSR" id="PIRSR601088-4"/>
    </source>
</evidence>
<dbReference type="SUPFAM" id="SSF51735">
    <property type="entry name" value="NAD(P)-binding Rossmann-fold domains"/>
    <property type="match status" value="1"/>
</dbReference>
<protein>
    <submittedName>
        <fullName evidence="14">Alpha-galactosidase/6-phospho-beta-glucosidase</fullName>
    </submittedName>
</protein>
<dbReference type="InterPro" id="IPR022616">
    <property type="entry name" value="Glyco_hydro_4_C"/>
</dbReference>
<evidence type="ECO:0000256" key="9">
    <source>
        <dbReference type="PIRSR" id="PIRSR601088-2"/>
    </source>
</evidence>
<dbReference type="PANTHER" id="PTHR32092">
    <property type="entry name" value="6-PHOSPHO-BETA-GLUCOSIDASE-RELATED"/>
    <property type="match status" value="1"/>
</dbReference>
<dbReference type="PRINTS" id="PR00732">
    <property type="entry name" value="GLHYDRLASE4"/>
</dbReference>
<keyword evidence="15" id="KW-1185">Reference proteome</keyword>
<dbReference type="Gene3D" id="3.90.1820.10">
    <property type="entry name" value="AglA-like glucosidase"/>
    <property type="match status" value="1"/>
</dbReference>
<comment type="cofactor">
    <cofactor evidence="1">
        <name>Mn(2+)</name>
        <dbReference type="ChEBI" id="CHEBI:29035"/>
    </cofactor>
</comment>
<evidence type="ECO:0000256" key="10">
    <source>
        <dbReference type="PIRSR" id="PIRSR601088-3"/>
    </source>
</evidence>
<dbReference type="GO" id="GO:0005975">
    <property type="term" value="P:carbohydrate metabolic process"/>
    <property type="evidence" value="ECO:0007669"/>
    <property type="project" value="InterPro"/>
</dbReference>
<dbReference type="eggNOG" id="COG1486">
    <property type="taxonomic scope" value="Bacteria"/>
</dbReference>
<reference evidence="14" key="1">
    <citation type="journal article" date="2015" name="PeerJ">
        <title>First genomic representation of candidate bacterial phylum KSB3 points to enhanced environmental sensing as a trigger of wastewater bulking.</title>
        <authorList>
            <person name="Sekiguchi Y."/>
            <person name="Ohashi A."/>
            <person name="Parks D.H."/>
            <person name="Yamauchi T."/>
            <person name="Tyson G.W."/>
            <person name="Hugenholtz P."/>
        </authorList>
    </citation>
    <scope>NUCLEOTIDE SEQUENCE [LARGE SCALE GENOMIC DNA]</scope>
</reference>
<evidence type="ECO:0000256" key="12">
    <source>
        <dbReference type="RuleBase" id="RU361152"/>
    </source>
</evidence>
<dbReference type="Pfam" id="PF11975">
    <property type="entry name" value="Glyco_hydro_4C"/>
    <property type="match status" value="1"/>
</dbReference>
<dbReference type="STRING" id="1499967.U27_05461"/>
<evidence type="ECO:0000256" key="1">
    <source>
        <dbReference type="ARBA" id="ARBA00001936"/>
    </source>
</evidence>
<feature type="binding site" evidence="9">
    <location>
        <position position="173"/>
    </location>
    <ligand>
        <name>substrate</name>
    </ligand>
</feature>
<dbReference type="InterPro" id="IPR015955">
    <property type="entry name" value="Lactate_DH/Glyco_Ohase_4_C"/>
</dbReference>
<evidence type="ECO:0000256" key="3">
    <source>
        <dbReference type="ARBA" id="ARBA00022723"/>
    </source>
</evidence>
<evidence type="ECO:0000313" key="15">
    <source>
        <dbReference type="Proteomes" id="UP000030661"/>
    </source>
</evidence>
<dbReference type="InterPro" id="IPR036291">
    <property type="entry name" value="NAD(P)-bd_dom_sf"/>
</dbReference>
<feature type="binding site" evidence="10">
    <location>
        <position position="224"/>
    </location>
    <ligand>
        <name>Mn(2+)</name>
        <dbReference type="ChEBI" id="CHEBI:29035"/>
    </ligand>
</feature>
<comment type="cofactor">
    <cofactor evidence="12">
        <name>NAD(+)</name>
        <dbReference type="ChEBI" id="CHEBI:57540"/>
    </cofactor>
    <text evidence="12">Binds 1 NAD(+) per subunit.</text>
</comment>
<feature type="domain" description="Glycosyl hydrolase family 4 C-terminal" evidence="13">
    <location>
        <begin position="220"/>
        <end position="452"/>
    </location>
</feature>
<dbReference type="EMBL" id="DF820467">
    <property type="protein sequence ID" value="GAK58487.1"/>
    <property type="molecule type" value="Genomic_DNA"/>
</dbReference>
<evidence type="ECO:0000256" key="2">
    <source>
        <dbReference type="ARBA" id="ARBA00010141"/>
    </source>
</evidence>
<evidence type="ECO:0000256" key="4">
    <source>
        <dbReference type="ARBA" id="ARBA00022801"/>
    </source>
</evidence>
<keyword evidence="10" id="KW-0533">Nickel</keyword>
<evidence type="ECO:0000256" key="7">
    <source>
        <dbReference type="ARBA" id="ARBA00023277"/>
    </source>
</evidence>
<gene>
    <name evidence="14" type="ORF">U27_05461</name>
</gene>
<comment type="similarity">
    <text evidence="2 12">Belongs to the glycosyl hydrolase 4 family.</text>
</comment>
<dbReference type="InterPro" id="IPR001088">
    <property type="entry name" value="Glyco_hydro_4"/>
</dbReference>